<dbReference type="SUPFAM" id="SSF109910">
    <property type="entry name" value="YgfY-like"/>
    <property type="match status" value="1"/>
</dbReference>
<dbReference type="Proteomes" id="UP000541426">
    <property type="component" value="Unassembled WGS sequence"/>
</dbReference>
<sequence>MTDEETRDIRIKRLNMRSMRRGTKEMDIILIRYAEARLTAMDTAGLDAYEALLDENDQDLYQWISGQKPAPAVHAPLISDIKAVAANG</sequence>
<keyword evidence="3" id="KW-0143">Chaperone</keyword>
<dbReference type="InterPro" id="IPR036714">
    <property type="entry name" value="SDH_sf"/>
</dbReference>
<dbReference type="EMBL" id="JACIEJ010000014">
    <property type="protein sequence ID" value="MBB3987943.1"/>
    <property type="molecule type" value="Genomic_DNA"/>
</dbReference>
<proteinExistence type="inferred from homology"/>
<gene>
    <name evidence="4" type="ORF">GGQ68_004297</name>
</gene>
<protein>
    <recommendedName>
        <fullName evidence="2">FAD assembly factor SdhE</fullName>
    </recommendedName>
</protein>
<name>A0A7W6DXG7_9RHOB</name>
<evidence type="ECO:0000256" key="3">
    <source>
        <dbReference type="ARBA" id="ARBA00023186"/>
    </source>
</evidence>
<organism evidence="4 5">
    <name type="scientific">Sagittula marina</name>
    <dbReference type="NCBI Taxonomy" id="943940"/>
    <lineage>
        <taxon>Bacteria</taxon>
        <taxon>Pseudomonadati</taxon>
        <taxon>Pseudomonadota</taxon>
        <taxon>Alphaproteobacteria</taxon>
        <taxon>Rhodobacterales</taxon>
        <taxon>Roseobacteraceae</taxon>
        <taxon>Sagittula</taxon>
    </lineage>
</organism>
<evidence type="ECO:0000256" key="2">
    <source>
        <dbReference type="ARBA" id="ARBA00019418"/>
    </source>
</evidence>
<accession>A0A7W6DXG7</accession>
<comment type="similarity">
    <text evidence="1">Belongs to the SdhE FAD assembly factor family.</text>
</comment>
<evidence type="ECO:0000256" key="1">
    <source>
        <dbReference type="ARBA" id="ARBA00008571"/>
    </source>
</evidence>
<evidence type="ECO:0000313" key="4">
    <source>
        <dbReference type="EMBL" id="MBB3987943.1"/>
    </source>
</evidence>
<dbReference type="PANTHER" id="PTHR12469">
    <property type="entry name" value="PROTEIN EMI5 HOMOLOG, MITOCHONDRIAL"/>
    <property type="match status" value="1"/>
</dbReference>
<reference evidence="4 5" key="1">
    <citation type="submission" date="2020-08" db="EMBL/GenBank/DDBJ databases">
        <title>Genomic Encyclopedia of Type Strains, Phase IV (KMG-IV): sequencing the most valuable type-strain genomes for metagenomic binning, comparative biology and taxonomic classification.</title>
        <authorList>
            <person name="Goeker M."/>
        </authorList>
    </citation>
    <scope>NUCLEOTIDE SEQUENCE [LARGE SCALE GENOMIC DNA]</scope>
    <source>
        <strain evidence="4 5">DSM 102235</strain>
    </source>
</reference>
<keyword evidence="5" id="KW-1185">Reference proteome</keyword>
<dbReference type="AlphaFoldDB" id="A0A7W6DXG7"/>
<evidence type="ECO:0000313" key="5">
    <source>
        <dbReference type="Proteomes" id="UP000541426"/>
    </source>
</evidence>
<comment type="caution">
    <text evidence="4">The sequence shown here is derived from an EMBL/GenBank/DDBJ whole genome shotgun (WGS) entry which is preliminary data.</text>
</comment>
<dbReference type="GO" id="GO:0006099">
    <property type="term" value="P:tricarboxylic acid cycle"/>
    <property type="evidence" value="ECO:0007669"/>
    <property type="project" value="TreeGrafter"/>
</dbReference>
<dbReference type="Gene3D" id="1.10.150.250">
    <property type="entry name" value="Flavinator of succinate dehydrogenase"/>
    <property type="match status" value="1"/>
</dbReference>
<dbReference type="PANTHER" id="PTHR12469:SF2">
    <property type="entry name" value="SUCCINATE DEHYDROGENASE ASSEMBLY FACTOR 2, MITOCHONDRIAL"/>
    <property type="match status" value="1"/>
</dbReference>
<dbReference type="Pfam" id="PF03937">
    <property type="entry name" value="Sdh5"/>
    <property type="match status" value="1"/>
</dbReference>
<dbReference type="InterPro" id="IPR005631">
    <property type="entry name" value="SDH"/>
</dbReference>